<dbReference type="Proteomes" id="UP001301653">
    <property type="component" value="Unassembled WGS sequence"/>
</dbReference>
<dbReference type="CDD" id="cd04301">
    <property type="entry name" value="NAT_SF"/>
    <property type="match status" value="1"/>
</dbReference>
<accession>A0ABU5V763</accession>
<evidence type="ECO:0000259" key="3">
    <source>
        <dbReference type="PROSITE" id="PS51186"/>
    </source>
</evidence>
<feature type="domain" description="N-acetyltransferase" evidence="3">
    <location>
        <begin position="1"/>
        <end position="139"/>
    </location>
</feature>
<protein>
    <submittedName>
        <fullName evidence="4">GNAT family N-acetyltransferase</fullName>
    </submittedName>
</protein>
<dbReference type="InterPro" id="IPR050832">
    <property type="entry name" value="Bact_Acetyltransf"/>
</dbReference>
<dbReference type="PROSITE" id="PS51186">
    <property type="entry name" value="GNAT"/>
    <property type="match status" value="1"/>
</dbReference>
<dbReference type="PANTHER" id="PTHR43877:SF2">
    <property type="entry name" value="AMINOALKYLPHOSPHONATE N-ACETYLTRANSFERASE-RELATED"/>
    <property type="match status" value="1"/>
</dbReference>
<keyword evidence="5" id="KW-1185">Reference proteome</keyword>
<sequence length="140" mass="15435">MSPCAPRPASVHDSEQLCQRLQAFNQQACGDPLEDLPVRLACHDHDGTLYAGLLADICAGWLTVHVLWVDPAHRGRGVASALLAEAEQTARQHGAHAALLDTFDWQAEGFYTRHGYDVLARLADYPPGHQRIYLRKSLLA</sequence>
<reference evidence="4 5" key="1">
    <citation type="submission" date="2023-12" db="EMBL/GenBank/DDBJ databases">
        <title>Stenotrophomonas guangdongensis sp. nov., isolated from wilted pepper plants (Capsicum annuum).</title>
        <authorList>
            <person name="Qiu M."/>
            <person name="Li Y."/>
            <person name="Liu Q."/>
            <person name="Zhang X."/>
            <person name="Huang Y."/>
            <person name="Guo R."/>
            <person name="Hu M."/>
            <person name="Zhou J."/>
            <person name="Zhou X."/>
        </authorList>
    </citation>
    <scope>NUCLEOTIDE SEQUENCE [LARGE SCALE GENOMIC DNA]</scope>
    <source>
        <strain evidence="4 5">MH1</strain>
    </source>
</reference>
<dbReference type="SUPFAM" id="SSF55729">
    <property type="entry name" value="Acyl-CoA N-acyltransferases (Nat)"/>
    <property type="match status" value="1"/>
</dbReference>
<evidence type="ECO:0000256" key="1">
    <source>
        <dbReference type="ARBA" id="ARBA00022679"/>
    </source>
</evidence>
<dbReference type="InterPro" id="IPR016181">
    <property type="entry name" value="Acyl_CoA_acyltransferase"/>
</dbReference>
<dbReference type="Gene3D" id="3.40.630.30">
    <property type="match status" value="1"/>
</dbReference>
<dbReference type="EMBL" id="JAYFUH010000249">
    <property type="protein sequence ID" value="MEA5669184.1"/>
    <property type="molecule type" value="Genomic_DNA"/>
</dbReference>
<evidence type="ECO:0000313" key="4">
    <source>
        <dbReference type="EMBL" id="MEA5669184.1"/>
    </source>
</evidence>
<evidence type="ECO:0000256" key="2">
    <source>
        <dbReference type="ARBA" id="ARBA00023315"/>
    </source>
</evidence>
<keyword evidence="2" id="KW-0012">Acyltransferase</keyword>
<gene>
    <name evidence="4" type="ORF">VA603_16750</name>
</gene>
<dbReference type="InterPro" id="IPR000182">
    <property type="entry name" value="GNAT_dom"/>
</dbReference>
<dbReference type="PANTHER" id="PTHR43877">
    <property type="entry name" value="AMINOALKYLPHOSPHONATE N-ACETYLTRANSFERASE-RELATED-RELATED"/>
    <property type="match status" value="1"/>
</dbReference>
<organism evidence="4 5">
    <name type="scientific">Stenotrophomonas capsici</name>
    <dbReference type="NCBI Taxonomy" id="3110230"/>
    <lineage>
        <taxon>Bacteria</taxon>
        <taxon>Pseudomonadati</taxon>
        <taxon>Pseudomonadota</taxon>
        <taxon>Gammaproteobacteria</taxon>
        <taxon>Lysobacterales</taxon>
        <taxon>Lysobacteraceae</taxon>
        <taxon>Stenotrophomonas</taxon>
    </lineage>
</organism>
<name>A0ABU5V763_9GAMM</name>
<evidence type="ECO:0000313" key="5">
    <source>
        <dbReference type="Proteomes" id="UP001301653"/>
    </source>
</evidence>
<proteinExistence type="predicted"/>
<dbReference type="Pfam" id="PF00583">
    <property type="entry name" value="Acetyltransf_1"/>
    <property type="match status" value="1"/>
</dbReference>
<keyword evidence="1" id="KW-0808">Transferase</keyword>
<dbReference type="RefSeq" id="WP_323439506.1">
    <property type="nucleotide sequence ID" value="NZ_JAYFUH010000249.1"/>
</dbReference>
<comment type="caution">
    <text evidence="4">The sequence shown here is derived from an EMBL/GenBank/DDBJ whole genome shotgun (WGS) entry which is preliminary data.</text>
</comment>